<dbReference type="PATRIC" id="fig|1229908.8.peg.803"/>
<keyword evidence="2" id="KW-1185">Reference proteome</keyword>
<dbReference type="AlphaFoldDB" id="K0B840"/>
<dbReference type="Proteomes" id="UP000006101">
    <property type="component" value="Chromosome"/>
</dbReference>
<dbReference type="STRING" id="1229908.NKOR_03735"/>
<dbReference type="RefSeq" id="WP_014963029.1">
    <property type="nucleotide sequence ID" value="NC_018655.1"/>
</dbReference>
<reference evidence="1 2" key="1">
    <citation type="journal article" date="2012" name="J. Bacteriol.">
        <title>Draft Genome Sequence of an Ammonia-Oxidizing Archaeon, "Candidatus Nitrosopumilus koreensis" AR1, from Marine Sediment.</title>
        <authorList>
            <person name="Park S.J."/>
            <person name="Kim J.G."/>
            <person name="Jung M.Y."/>
            <person name="Kim S.J."/>
            <person name="Cha I.T."/>
            <person name="Kwon K."/>
            <person name="Lee J.H."/>
            <person name="Rhee S.K."/>
        </authorList>
    </citation>
    <scope>NUCLEOTIDE SEQUENCE [LARGE SCALE GENOMIC DNA]</scope>
    <source>
        <strain evidence="1 2">AR1</strain>
    </source>
</reference>
<gene>
    <name evidence="1" type="ORF">NKOR_03735</name>
</gene>
<dbReference type="HOGENOM" id="CLU_1444716_0_0_2"/>
<organism evidence="1 2">
    <name type="scientific">Candidatus Nitrosopumilus koreensis AR1</name>
    <dbReference type="NCBI Taxonomy" id="1229908"/>
    <lineage>
        <taxon>Archaea</taxon>
        <taxon>Nitrososphaerota</taxon>
        <taxon>Nitrososphaeria</taxon>
        <taxon>Nitrosopumilales</taxon>
        <taxon>Nitrosopumilaceae</taxon>
        <taxon>Nitrosopumilus</taxon>
    </lineage>
</organism>
<accession>K0B840</accession>
<protein>
    <submittedName>
        <fullName evidence="1">Uncharacterized protein</fullName>
    </submittedName>
</protein>
<dbReference type="GeneID" id="13726191"/>
<dbReference type="KEGG" id="nkr:NKOR_03735"/>
<dbReference type="EMBL" id="CP003842">
    <property type="protein sequence ID" value="AFS80641.1"/>
    <property type="molecule type" value="Genomic_DNA"/>
</dbReference>
<evidence type="ECO:0000313" key="1">
    <source>
        <dbReference type="EMBL" id="AFS80641.1"/>
    </source>
</evidence>
<proteinExistence type="predicted"/>
<evidence type="ECO:0000313" key="2">
    <source>
        <dbReference type="Proteomes" id="UP000006101"/>
    </source>
</evidence>
<name>K0B840_9ARCH</name>
<sequence length="187" mass="22740">MIHPKITQVFSEDKKTNLFFSWVSEKINNANTLQEFFKWHLDVISEVISEIEKTQMVNFSNKNESQVWASEFLENYEEKIRKMRRTSNQIFQRFHELQKEFQRIIPKEHEYHEKSKQVMQMFLNKEELLVGKIIFAYRETWFLANQITDSDFKLGSIENYQKWVETNFSNLKKIKESLEQIQKEISQ</sequence>